<dbReference type="Pfam" id="PF13778">
    <property type="entry name" value="DUF4174"/>
    <property type="match status" value="1"/>
</dbReference>
<gene>
    <name evidence="3" type="ORF">EV196_10183</name>
</gene>
<sequence>MVILSLFKANVTYAQTMDTHKWNDRLILILIDQEANENYNPQLTEFKKHIKGLIERKVVIYHIKPDAFKKGLNNTNWQQEKTVYKFYKKTDEPFEIVLVGLDGSVKLRQTEILPCKNLFSIIDSMPMRRYEENKK</sequence>
<dbReference type="EMBL" id="SLUP01000001">
    <property type="protein sequence ID" value="TCL68666.1"/>
    <property type="molecule type" value="Genomic_DNA"/>
</dbReference>
<name>A0A4R1RQR6_9FLAO</name>
<evidence type="ECO:0000256" key="1">
    <source>
        <dbReference type="ARBA" id="ARBA00022729"/>
    </source>
</evidence>
<evidence type="ECO:0000313" key="3">
    <source>
        <dbReference type="EMBL" id="TCL68666.1"/>
    </source>
</evidence>
<evidence type="ECO:0000259" key="2">
    <source>
        <dbReference type="Pfam" id="PF13778"/>
    </source>
</evidence>
<keyword evidence="4" id="KW-1185">Reference proteome</keyword>
<evidence type="ECO:0000313" key="4">
    <source>
        <dbReference type="Proteomes" id="UP000295455"/>
    </source>
</evidence>
<accession>A0A4R1RQR6</accession>
<proteinExistence type="predicted"/>
<dbReference type="AlphaFoldDB" id="A0A4R1RQR6"/>
<comment type="caution">
    <text evidence="3">The sequence shown here is derived from an EMBL/GenBank/DDBJ whole genome shotgun (WGS) entry which is preliminary data.</text>
</comment>
<dbReference type="InterPro" id="IPR025232">
    <property type="entry name" value="DUF4174"/>
</dbReference>
<dbReference type="Proteomes" id="UP000295455">
    <property type="component" value="Unassembled WGS sequence"/>
</dbReference>
<reference evidence="3 4" key="1">
    <citation type="submission" date="2019-03" db="EMBL/GenBank/DDBJ databases">
        <title>Genomic Encyclopedia of Type Strains, Phase IV (KMG-IV): sequencing the most valuable type-strain genomes for metagenomic binning, comparative biology and taxonomic classification.</title>
        <authorList>
            <person name="Goeker M."/>
        </authorList>
    </citation>
    <scope>NUCLEOTIDE SEQUENCE [LARGE SCALE GENOMIC DNA]</scope>
    <source>
        <strain evidence="3 4">DSM 18792</strain>
    </source>
</reference>
<protein>
    <submittedName>
        <fullName evidence="3">Uncharacterized protein DUF4174</fullName>
    </submittedName>
</protein>
<keyword evidence="1" id="KW-0732">Signal</keyword>
<feature type="domain" description="DUF4174" evidence="2">
    <location>
        <begin position="17"/>
        <end position="131"/>
    </location>
</feature>
<organism evidence="3 4">
    <name type="scientific">Mariniflexile fucanivorans</name>
    <dbReference type="NCBI Taxonomy" id="264023"/>
    <lineage>
        <taxon>Bacteria</taxon>
        <taxon>Pseudomonadati</taxon>
        <taxon>Bacteroidota</taxon>
        <taxon>Flavobacteriia</taxon>
        <taxon>Flavobacteriales</taxon>
        <taxon>Flavobacteriaceae</taxon>
        <taxon>Mariniflexile</taxon>
    </lineage>
</organism>